<evidence type="ECO:0000313" key="2">
    <source>
        <dbReference type="EMBL" id="ALL68295.1"/>
    </source>
</evidence>
<dbReference type="Pfam" id="PF07045">
    <property type="entry name" value="DUF1330"/>
    <property type="match status" value="1"/>
</dbReference>
<evidence type="ECO:0000259" key="1">
    <source>
        <dbReference type="Pfam" id="PF07045"/>
    </source>
</evidence>
<name>A0A0P0RHT7_9BURK</name>
<evidence type="ECO:0000313" key="3">
    <source>
        <dbReference type="Proteomes" id="UP000019146"/>
    </source>
</evidence>
<sequence length="99" mass="11221">MKLSKGYWVVNYRKLNDPVRREKYAELGVPAVVAAGGRVLVREIADEVREQGLKERTVIIEFSTYEEALAAYDSDAYKQALDVLGDAAERDLRIVRGFE</sequence>
<dbReference type="Proteomes" id="UP000019146">
    <property type="component" value="Chromosome 2"/>
</dbReference>
<dbReference type="InterPro" id="IPR010753">
    <property type="entry name" value="DUF1330"/>
</dbReference>
<protein>
    <recommendedName>
        <fullName evidence="1">DUF1330 domain-containing protein</fullName>
    </recommendedName>
</protein>
<feature type="domain" description="DUF1330" evidence="1">
    <location>
        <begin position="5"/>
        <end position="98"/>
    </location>
</feature>
<gene>
    <name evidence="2" type="ORF">K788_0000620</name>
</gene>
<accession>A0A0P0RHT7</accession>
<proteinExistence type="predicted"/>
<dbReference type="AlphaFoldDB" id="A0A0P0RHT7"/>
<dbReference type="EMBL" id="CP012747">
    <property type="protein sequence ID" value="ALL68295.1"/>
    <property type="molecule type" value="Genomic_DNA"/>
</dbReference>
<dbReference type="InterPro" id="IPR011008">
    <property type="entry name" value="Dimeric_a/b-barrel"/>
</dbReference>
<dbReference type="Gene3D" id="3.30.70.100">
    <property type="match status" value="1"/>
</dbReference>
<dbReference type="KEGG" id="bcai:K788_0000620"/>
<reference evidence="2 3" key="1">
    <citation type="journal article" date="2014" name="Genome Announc.">
        <title>Draft Genome Sequence of the Haloacid-Degrading Burkholderia caribensis Strain MBA4.</title>
        <authorList>
            <person name="Pan Y."/>
            <person name="Kong K.F."/>
            <person name="Tsang J.S."/>
        </authorList>
    </citation>
    <scope>NUCLEOTIDE SEQUENCE [LARGE SCALE GENOMIC DNA]</scope>
    <source>
        <strain evidence="2 3">MBA4</strain>
    </source>
</reference>
<dbReference type="SUPFAM" id="SSF54909">
    <property type="entry name" value="Dimeric alpha+beta barrel"/>
    <property type="match status" value="1"/>
</dbReference>
<organism evidence="2 3">
    <name type="scientific">Paraburkholderia caribensis MBA4</name>
    <dbReference type="NCBI Taxonomy" id="1323664"/>
    <lineage>
        <taxon>Bacteria</taxon>
        <taxon>Pseudomonadati</taxon>
        <taxon>Pseudomonadota</taxon>
        <taxon>Betaproteobacteria</taxon>
        <taxon>Burkholderiales</taxon>
        <taxon>Burkholderiaceae</taxon>
        <taxon>Paraburkholderia</taxon>
    </lineage>
</organism>